<evidence type="ECO:0000256" key="1">
    <source>
        <dbReference type="SAM" id="SignalP"/>
    </source>
</evidence>
<protein>
    <submittedName>
        <fullName evidence="2">DUF1425 domain-containing protein</fullName>
    </submittedName>
</protein>
<organism evidence="2 3">
    <name type="scientific">Vibrio sinensis</name>
    <dbReference type="NCBI Taxonomy" id="2302434"/>
    <lineage>
        <taxon>Bacteria</taxon>
        <taxon>Pseudomonadati</taxon>
        <taxon>Pseudomonadota</taxon>
        <taxon>Gammaproteobacteria</taxon>
        <taxon>Vibrionales</taxon>
        <taxon>Vibrionaceae</taxon>
        <taxon>Vibrio</taxon>
    </lineage>
</organism>
<evidence type="ECO:0000313" key="3">
    <source>
        <dbReference type="Proteomes" id="UP000273252"/>
    </source>
</evidence>
<gene>
    <name evidence="2" type="ORF">DZ860_08780</name>
</gene>
<accession>A0A3A6QSB5</accession>
<dbReference type="RefSeq" id="WP_120030566.1">
    <property type="nucleotide sequence ID" value="NZ_QVMU01000006.1"/>
</dbReference>
<comment type="caution">
    <text evidence="2">The sequence shown here is derived from an EMBL/GenBank/DDBJ whole genome shotgun (WGS) entry which is preliminary data.</text>
</comment>
<dbReference type="PROSITE" id="PS51257">
    <property type="entry name" value="PROKAR_LIPOPROTEIN"/>
    <property type="match status" value="1"/>
</dbReference>
<proteinExistence type="predicted"/>
<evidence type="ECO:0000313" key="2">
    <source>
        <dbReference type="EMBL" id="RJX71917.1"/>
    </source>
</evidence>
<dbReference type="Pfam" id="PF07233">
    <property type="entry name" value="DUF1425"/>
    <property type="match status" value="1"/>
</dbReference>
<sequence>MKKWLIAATMALLLMGCAKNTAGLRIDGESQTVLFGDNVLGSRLEIADITTVQVDGHTRGVVRLNSQYSGDQNILYRFYWYDNQGLEVNTKLAPWRQLIIRGKESVAVSEVSVNPNGTQFRVQIRENDQ</sequence>
<dbReference type="InterPro" id="IPR010824">
    <property type="entry name" value="DUF1425"/>
</dbReference>
<feature type="chain" id="PRO_5017460615" evidence="1">
    <location>
        <begin position="23"/>
        <end position="129"/>
    </location>
</feature>
<name>A0A3A6QSB5_9VIBR</name>
<dbReference type="EMBL" id="QVMU01000006">
    <property type="protein sequence ID" value="RJX71917.1"/>
    <property type="molecule type" value="Genomic_DNA"/>
</dbReference>
<dbReference type="OrthoDB" id="5616034at2"/>
<dbReference type="CDD" id="cd09030">
    <property type="entry name" value="DUF1425"/>
    <property type="match status" value="1"/>
</dbReference>
<keyword evidence="1" id="KW-0732">Signal</keyword>
<dbReference type="AlphaFoldDB" id="A0A3A6QSB5"/>
<dbReference type="InterPro" id="IPR038483">
    <property type="entry name" value="YcfL-like_sf"/>
</dbReference>
<feature type="signal peptide" evidence="1">
    <location>
        <begin position="1"/>
        <end position="22"/>
    </location>
</feature>
<dbReference type="Gene3D" id="2.60.40.3230">
    <property type="match status" value="1"/>
</dbReference>
<dbReference type="Proteomes" id="UP000273252">
    <property type="component" value="Unassembled WGS sequence"/>
</dbReference>
<keyword evidence="3" id="KW-1185">Reference proteome</keyword>
<reference evidence="2 3" key="1">
    <citation type="submission" date="2018-08" db="EMBL/GenBank/DDBJ databases">
        <title>Vibrio isolated from the Eastern China Marginal Seas.</title>
        <authorList>
            <person name="Li Y."/>
        </authorList>
    </citation>
    <scope>NUCLEOTIDE SEQUENCE [LARGE SCALE GENOMIC DNA]</scope>
    <source>
        <strain evidence="2 3">BEI233</strain>
    </source>
</reference>